<evidence type="ECO:0000313" key="2">
    <source>
        <dbReference type="EMBL" id="KKT63402.1"/>
    </source>
</evidence>
<dbReference type="EMBL" id="LCIT01000004">
    <property type="protein sequence ID" value="KKT63402.1"/>
    <property type="molecule type" value="Genomic_DNA"/>
</dbReference>
<dbReference type="Proteomes" id="UP000033945">
    <property type="component" value="Unassembled WGS sequence"/>
</dbReference>
<proteinExistence type="predicted"/>
<organism evidence="2 3">
    <name type="scientific">Candidatus Giovannonibacteria bacterium GW2011_GWA2_44_26</name>
    <dbReference type="NCBI Taxonomy" id="1618648"/>
    <lineage>
        <taxon>Bacteria</taxon>
        <taxon>Candidatus Giovannoniibacteriota</taxon>
    </lineage>
</organism>
<protein>
    <submittedName>
        <fullName evidence="2">Uncharacterized protein</fullName>
    </submittedName>
</protein>
<dbReference type="AlphaFoldDB" id="A0A0G1L487"/>
<keyword evidence="1" id="KW-0472">Membrane</keyword>
<accession>A0A0G1L487</accession>
<reference evidence="2 3" key="1">
    <citation type="journal article" date="2015" name="Nature">
        <title>rRNA introns, odd ribosomes, and small enigmatic genomes across a large radiation of phyla.</title>
        <authorList>
            <person name="Brown C.T."/>
            <person name="Hug L.A."/>
            <person name="Thomas B.C."/>
            <person name="Sharon I."/>
            <person name="Castelle C.J."/>
            <person name="Singh A."/>
            <person name="Wilkins M.J."/>
            <person name="Williams K.H."/>
            <person name="Banfield J.F."/>
        </authorList>
    </citation>
    <scope>NUCLEOTIDE SEQUENCE [LARGE SCALE GENOMIC DNA]</scope>
</reference>
<sequence>MLWLIVLWLGIGFCLSFHFDKPGSGLEDEEEFLLGLWREKRSRFGKEKGKWGDRGLHFAQLVIDFSWCLIGPLILSSWIRKKVYRFGVWAVPKSYV</sequence>
<keyword evidence="1" id="KW-1133">Transmembrane helix</keyword>
<gene>
    <name evidence="2" type="ORF">UW55_C0004G0035</name>
</gene>
<keyword evidence="1" id="KW-0812">Transmembrane</keyword>
<evidence type="ECO:0000256" key="1">
    <source>
        <dbReference type="SAM" id="Phobius"/>
    </source>
</evidence>
<comment type="caution">
    <text evidence="2">The sequence shown here is derived from an EMBL/GenBank/DDBJ whole genome shotgun (WGS) entry which is preliminary data.</text>
</comment>
<evidence type="ECO:0000313" key="3">
    <source>
        <dbReference type="Proteomes" id="UP000033945"/>
    </source>
</evidence>
<feature type="transmembrane region" description="Helical" evidence="1">
    <location>
        <begin position="58"/>
        <end position="79"/>
    </location>
</feature>
<name>A0A0G1L487_9BACT</name>